<sequence>DNSSQKWKLLNSGKEFFGSIGGKLITDLYAIRIPFPISLGLQFAYMPEPKNYDLRFVFNIDIFGFNINR</sequence>
<feature type="non-terminal residue" evidence="1">
    <location>
        <position position="1"/>
    </location>
</feature>
<gene>
    <name evidence="1" type="ORF">S03H2_32695</name>
</gene>
<dbReference type="AlphaFoldDB" id="X1GKY5"/>
<dbReference type="EMBL" id="BARU01019870">
    <property type="protein sequence ID" value="GAH57857.1"/>
    <property type="molecule type" value="Genomic_DNA"/>
</dbReference>
<evidence type="ECO:0008006" key="2">
    <source>
        <dbReference type="Google" id="ProtNLM"/>
    </source>
</evidence>
<name>X1GKY5_9ZZZZ</name>
<accession>X1GKY5</accession>
<comment type="caution">
    <text evidence="1">The sequence shown here is derived from an EMBL/GenBank/DDBJ whole genome shotgun (WGS) entry which is preliminary data.</text>
</comment>
<evidence type="ECO:0000313" key="1">
    <source>
        <dbReference type="EMBL" id="GAH57857.1"/>
    </source>
</evidence>
<protein>
    <recommendedName>
        <fullName evidence="2">Bacterial surface antigen (D15) domain-containing protein</fullName>
    </recommendedName>
</protein>
<proteinExistence type="predicted"/>
<organism evidence="1">
    <name type="scientific">marine sediment metagenome</name>
    <dbReference type="NCBI Taxonomy" id="412755"/>
    <lineage>
        <taxon>unclassified sequences</taxon>
        <taxon>metagenomes</taxon>
        <taxon>ecological metagenomes</taxon>
    </lineage>
</organism>
<reference evidence="1" key="1">
    <citation type="journal article" date="2014" name="Front. Microbiol.">
        <title>High frequency of phylogenetically diverse reductive dehalogenase-homologous genes in deep subseafloor sedimentary metagenomes.</title>
        <authorList>
            <person name="Kawai M."/>
            <person name="Futagami T."/>
            <person name="Toyoda A."/>
            <person name="Takaki Y."/>
            <person name="Nishi S."/>
            <person name="Hori S."/>
            <person name="Arai W."/>
            <person name="Tsubouchi T."/>
            <person name="Morono Y."/>
            <person name="Uchiyama I."/>
            <person name="Ito T."/>
            <person name="Fujiyama A."/>
            <person name="Inagaki F."/>
            <person name="Takami H."/>
        </authorList>
    </citation>
    <scope>NUCLEOTIDE SEQUENCE</scope>
    <source>
        <strain evidence="1">Expedition CK06-06</strain>
    </source>
</reference>